<reference evidence="2" key="1">
    <citation type="journal article" date="2023" name="bioRxiv">
        <title>Complete genome of the Medicago anthracnose fungus, Colletotrichum destructivum, reveals a mini-chromosome-like region within a core chromosome.</title>
        <authorList>
            <person name="Lapalu N."/>
            <person name="Simon A."/>
            <person name="Lu A."/>
            <person name="Plaumann P.-L."/>
            <person name="Amselem J."/>
            <person name="Pigne S."/>
            <person name="Auger A."/>
            <person name="Koch C."/>
            <person name="Dallery J.-F."/>
            <person name="O'Connell R.J."/>
        </authorList>
    </citation>
    <scope>NUCLEOTIDE SEQUENCE [LARGE SCALE GENOMIC DNA]</scope>
    <source>
        <strain evidence="2">CBS 520.97</strain>
    </source>
</reference>
<organism evidence="1 2">
    <name type="scientific">Colletotrichum destructivum</name>
    <dbReference type="NCBI Taxonomy" id="34406"/>
    <lineage>
        <taxon>Eukaryota</taxon>
        <taxon>Fungi</taxon>
        <taxon>Dikarya</taxon>
        <taxon>Ascomycota</taxon>
        <taxon>Pezizomycotina</taxon>
        <taxon>Sordariomycetes</taxon>
        <taxon>Hypocreomycetidae</taxon>
        <taxon>Glomerellales</taxon>
        <taxon>Glomerellaceae</taxon>
        <taxon>Colletotrichum</taxon>
        <taxon>Colletotrichum destructivum species complex</taxon>
    </lineage>
</organism>
<dbReference type="GeneID" id="87951253"/>
<keyword evidence="2" id="KW-1185">Reference proteome</keyword>
<dbReference type="Proteomes" id="UP001322277">
    <property type="component" value="Chromosome 10"/>
</dbReference>
<sequence length="95" mass="10767">MASLEWTADPRRQTTGAPMVLRRVVDAVSYVAALLVRPVGCHISTTKGGLKLVDEEVLVFPVSVMYMMRGFLGWDLKRRLQLWIRALKAKQRVVL</sequence>
<name>A0AAX4J2F1_9PEZI</name>
<gene>
    <name evidence="1" type="ORF">CDEST_14753</name>
</gene>
<proteinExistence type="predicted"/>
<evidence type="ECO:0000313" key="2">
    <source>
        <dbReference type="Proteomes" id="UP001322277"/>
    </source>
</evidence>
<dbReference type="EMBL" id="CP137314">
    <property type="protein sequence ID" value="WQF89739.1"/>
    <property type="molecule type" value="Genomic_DNA"/>
</dbReference>
<accession>A0AAX4J2F1</accession>
<protein>
    <submittedName>
        <fullName evidence="1">Uncharacterized protein</fullName>
    </submittedName>
</protein>
<evidence type="ECO:0000313" key="1">
    <source>
        <dbReference type="EMBL" id="WQF89739.1"/>
    </source>
</evidence>
<dbReference type="AlphaFoldDB" id="A0AAX4J2F1"/>
<dbReference type="KEGG" id="cdet:87951253"/>
<dbReference type="RefSeq" id="XP_062786960.1">
    <property type="nucleotide sequence ID" value="XM_062930909.1"/>
</dbReference>